<dbReference type="InterPro" id="IPR004332">
    <property type="entry name" value="Transposase_MuDR"/>
</dbReference>
<feature type="region of interest" description="Disordered" evidence="1">
    <location>
        <begin position="246"/>
        <end position="267"/>
    </location>
</feature>
<dbReference type="OrthoDB" id="125347at2759"/>
<evidence type="ECO:0000259" key="3">
    <source>
        <dbReference type="Pfam" id="PF03108"/>
    </source>
</evidence>
<dbReference type="AlphaFoldDB" id="N1J4Z6"/>
<feature type="compositionally biased region" description="Polar residues" evidence="1">
    <location>
        <begin position="310"/>
        <end position="321"/>
    </location>
</feature>
<gene>
    <name evidence="4" type="ORF">BGHDH14_bghG000464000002001</name>
</gene>
<dbReference type="InParanoid" id="N1J4Z6"/>
<dbReference type="eggNOG" id="ENOG502SBGV">
    <property type="taxonomic scope" value="Eukaryota"/>
</dbReference>
<evidence type="ECO:0000256" key="1">
    <source>
        <dbReference type="SAM" id="MobiDB-lite"/>
    </source>
</evidence>
<evidence type="ECO:0000313" key="5">
    <source>
        <dbReference type="Proteomes" id="UP000015441"/>
    </source>
</evidence>
<dbReference type="Proteomes" id="UP000015441">
    <property type="component" value="Unassembled WGS sequence"/>
</dbReference>
<feature type="region of interest" description="Disordered" evidence="1">
    <location>
        <begin position="310"/>
        <end position="334"/>
    </location>
</feature>
<evidence type="ECO:0000313" key="4">
    <source>
        <dbReference type="EMBL" id="CCU74630.1"/>
    </source>
</evidence>
<accession>N1J4Z6</accession>
<dbReference type="STRING" id="546991.N1J4Z6"/>
<keyword evidence="5" id="KW-1185">Reference proteome</keyword>
<organism evidence="4 5">
    <name type="scientific">Blumeria graminis f. sp. hordei (strain DH14)</name>
    <name type="common">Barley powdery mildew</name>
    <name type="synonym">Oidium monilioides f. sp. hordei</name>
    <dbReference type="NCBI Taxonomy" id="546991"/>
    <lineage>
        <taxon>Eukaryota</taxon>
        <taxon>Fungi</taxon>
        <taxon>Dikarya</taxon>
        <taxon>Ascomycota</taxon>
        <taxon>Pezizomycotina</taxon>
        <taxon>Leotiomycetes</taxon>
        <taxon>Erysiphales</taxon>
        <taxon>Erysiphaceae</taxon>
        <taxon>Blumeria</taxon>
        <taxon>Blumeria hordei</taxon>
    </lineage>
</organism>
<name>N1J4Z6_BLUG1</name>
<proteinExistence type="predicted"/>
<feature type="transmembrane region" description="Helical" evidence="2">
    <location>
        <begin position="441"/>
        <end position="462"/>
    </location>
</feature>
<feature type="domain" description="Transposase MuDR plant" evidence="3">
    <location>
        <begin position="8"/>
        <end position="57"/>
    </location>
</feature>
<keyword evidence="2" id="KW-1133">Transmembrane helix</keyword>
<evidence type="ECO:0000256" key="2">
    <source>
        <dbReference type="SAM" id="Phobius"/>
    </source>
</evidence>
<protein>
    <submittedName>
        <fullName evidence="4">MuDR family protein</fullName>
    </submittedName>
</protein>
<feature type="compositionally biased region" description="Low complexity" evidence="1">
    <location>
        <begin position="258"/>
        <end position="267"/>
    </location>
</feature>
<reference evidence="4 5" key="1">
    <citation type="journal article" date="2010" name="Science">
        <title>Genome expansion and gene loss in powdery mildew fungi reveal tradeoffs in extreme parasitism.</title>
        <authorList>
            <person name="Spanu P.D."/>
            <person name="Abbott J.C."/>
            <person name="Amselem J."/>
            <person name="Burgis T.A."/>
            <person name="Soanes D.M."/>
            <person name="Stueber K."/>
            <person name="Ver Loren van Themaat E."/>
            <person name="Brown J.K.M."/>
            <person name="Butcher S.A."/>
            <person name="Gurr S.J."/>
            <person name="Lebrun M.-H."/>
            <person name="Ridout C.J."/>
            <person name="Schulze-Lefert P."/>
            <person name="Talbot N.J."/>
            <person name="Ahmadinejad N."/>
            <person name="Ametz C."/>
            <person name="Barton G.R."/>
            <person name="Benjdia M."/>
            <person name="Bidzinski P."/>
            <person name="Bindschedler L.V."/>
            <person name="Both M."/>
            <person name="Brewer M.T."/>
            <person name="Cadle-Davidson L."/>
            <person name="Cadle-Davidson M.M."/>
            <person name="Collemare J."/>
            <person name="Cramer R."/>
            <person name="Frenkel O."/>
            <person name="Godfrey D."/>
            <person name="Harriman J."/>
            <person name="Hoede C."/>
            <person name="King B.C."/>
            <person name="Klages S."/>
            <person name="Kleemann J."/>
            <person name="Knoll D."/>
            <person name="Koti P.S."/>
            <person name="Kreplak J."/>
            <person name="Lopez-Ruiz F.J."/>
            <person name="Lu X."/>
            <person name="Maekawa T."/>
            <person name="Mahanil S."/>
            <person name="Micali C."/>
            <person name="Milgroom M.G."/>
            <person name="Montana G."/>
            <person name="Noir S."/>
            <person name="O'Connell R.J."/>
            <person name="Oberhaensli S."/>
            <person name="Parlange F."/>
            <person name="Pedersen C."/>
            <person name="Quesneville H."/>
            <person name="Reinhardt R."/>
            <person name="Rott M."/>
            <person name="Sacristan S."/>
            <person name="Schmidt S.M."/>
            <person name="Schoen M."/>
            <person name="Skamnioti P."/>
            <person name="Sommer H."/>
            <person name="Stephens A."/>
            <person name="Takahara H."/>
            <person name="Thordal-Christensen H."/>
            <person name="Vigouroux M."/>
            <person name="Wessling R."/>
            <person name="Wicker T."/>
            <person name="Panstruga R."/>
        </authorList>
    </citation>
    <scope>NUCLEOTIDE SEQUENCE [LARGE SCALE GENOMIC DNA]</scope>
    <source>
        <strain evidence="4">DH14</strain>
    </source>
</reference>
<dbReference type="HOGENOM" id="CLU_040934_0_0_1"/>
<dbReference type="Pfam" id="PF03108">
    <property type="entry name" value="DBD_Tnp_Mut"/>
    <property type="match status" value="1"/>
</dbReference>
<sequence>MPPLSLRQEFPTLRHFKEALHVWAIEAHFEPRILKSDTGRVRVGCKRDPKCPFVVRCNWERKNGRDPLARITVLKERHTCLDGLEWRGGPVNAANRQERTLVAANTHDSVLSPSPSPSLPVQQQQEIQQLEIHTDPSTGFIIGGARIVGSLPPRQPRIPPVDPSPVPIAPKVHRNSASRLQFLIGIIPRLMKITLETAPAEIRECLMREYGQEVNVQQCRRAKIEILKRRASKNVEIDEITRPMIESDCDEKEKPESTSDNTGSTNTGTLTCYLSSVPSVPFTTPPDAHAQVNNGARVIELDLNLQVNSSERLNRSSNPISIRSPAKATDDDVSPPRQIPLHATGNVAILPSTPIPSAVNMVASEPPVRCPYCVNHRYMRTVREAVEHMKFVQISGYTYLMRRPRCARYGSKKLGWIAVRGKVPFSTGRYLQRSDLEQRSYPWLGILLFGIFGPNLYMALMLSSMTWYNFYRTADIPARPNPLFDLVWHRNSRYTMNHYIFWELTFDYTAQ</sequence>
<keyword evidence="2" id="KW-0812">Transmembrane</keyword>
<comment type="caution">
    <text evidence="4">The sequence shown here is derived from an EMBL/GenBank/DDBJ whole genome shotgun (WGS) entry which is preliminary data.</text>
</comment>
<keyword evidence="2" id="KW-0472">Membrane</keyword>
<dbReference type="EMBL" id="CAUH01000464">
    <property type="protein sequence ID" value="CCU74630.1"/>
    <property type="molecule type" value="Genomic_DNA"/>
</dbReference>